<feature type="region of interest" description="Disordered" evidence="1">
    <location>
        <begin position="351"/>
        <end position="373"/>
    </location>
</feature>
<dbReference type="Pfam" id="PF25396">
    <property type="entry name" value="ZNFX1"/>
    <property type="match status" value="1"/>
</dbReference>
<dbReference type="PANTHER" id="PTHR10887:SF341">
    <property type="entry name" value="NFX1-TYPE ZINC FINGER-CONTAINING PROTEIN 1"/>
    <property type="match status" value="1"/>
</dbReference>
<dbReference type="GO" id="GO:0031380">
    <property type="term" value="C:nuclear RNA-directed RNA polymerase complex"/>
    <property type="evidence" value="ECO:0007669"/>
    <property type="project" value="TreeGrafter"/>
</dbReference>
<dbReference type="InterPro" id="IPR057373">
    <property type="entry name" value="ZNFX1"/>
</dbReference>
<organism evidence="4 5">
    <name type="scientific">Pinctada imbricata</name>
    <name type="common">Atlantic pearl-oyster</name>
    <name type="synonym">Pinctada martensii</name>
    <dbReference type="NCBI Taxonomy" id="66713"/>
    <lineage>
        <taxon>Eukaryota</taxon>
        <taxon>Metazoa</taxon>
        <taxon>Spiralia</taxon>
        <taxon>Lophotrochozoa</taxon>
        <taxon>Mollusca</taxon>
        <taxon>Bivalvia</taxon>
        <taxon>Autobranchia</taxon>
        <taxon>Pteriomorphia</taxon>
        <taxon>Pterioida</taxon>
        <taxon>Pterioidea</taxon>
        <taxon>Pteriidae</taxon>
        <taxon>Pinctada</taxon>
    </lineage>
</organism>
<evidence type="ECO:0000313" key="5">
    <source>
        <dbReference type="Proteomes" id="UP001186944"/>
    </source>
</evidence>
<dbReference type="InterPro" id="IPR027417">
    <property type="entry name" value="P-loop_NTPase"/>
</dbReference>
<dbReference type="InterPro" id="IPR041677">
    <property type="entry name" value="DNA2/NAM7_AAA_11"/>
</dbReference>
<dbReference type="Proteomes" id="UP001186944">
    <property type="component" value="Unassembled WGS sequence"/>
</dbReference>
<name>A0AA89BQJ7_PINIB</name>
<evidence type="ECO:0000256" key="1">
    <source>
        <dbReference type="SAM" id="MobiDB-lite"/>
    </source>
</evidence>
<feature type="domain" description="DNA2/NAM7 helicase helicase" evidence="2">
    <location>
        <begin position="624"/>
        <end position="790"/>
    </location>
</feature>
<gene>
    <name evidence="4" type="ORF">FSP39_021898</name>
</gene>
<evidence type="ECO:0008006" key="6">
    <source>
        <dbReference type="Google" id="ProtNLM"/>
    </source>
</evidence>
<protein>
    <recommendedName>
        <fullName evidence="6">NFX1-type zinc finger-containing protein 1</fullName>
    </recommendedName>
</protein>
<dbReference type="GO" id="GO:0031048">
    <property type="term" value="P:regulatory ncRNA-mediated heterochromatin formation"/>
    <property type="evidence" value="ECO:0007669"/>
    <property type="project" value="TreeGrafter"/>
</dbReference>
<dbReference type="InterPro" id="IPR045055">
    <property type="entry name" value="DNA2/NAM7-like"/>
</dbReference>
<feature type="compositionally biased region" description="Basic and acidic residues" evidence="1">
    <location>
        <begin position="16"/>
        <end position="25"/>
    </location>
</feature>
<feature type="compositionally biased region" description="Basic and acidic residues" evidence="1">
    <location>
        <begin position="351"/>
        <end position="369"/>
    </location>
</feature>
<proteinExistence type="predicted"/>
<evidence type="ECO:0000259" key="3">
    <source>
        <dbReference type="Pfam" id="PF25396"/>
    </source>
</evidence>
<dbReference type="GO" id="GO:0004386">
    <property type="term" value="F:helicase activity"/>
    <property type="evidence" value="ECO:0007669"/>
    <property type="project" value="InterPro"/>
</dbReference>
<evidence type="ECO:0000313" key="4">
    <source>
        <dbReference type="EMBL" id="KAK3091690.1"/>
    </source>
</evidence>
<feature type="compositionally biased region" description="Polar residues" evidence="1">
    <location>
        <begin position="53"/>
        <end position="62"/>
    </location>
</feature>
<feature type="region of interest" description="Disordered" evidence="1">
    <location>
        <begin position="1"/>
        <end position="179"/>
    </location>
</feature>
<reference evidence="4" key="1">
    <citation type="submission" date="2019-08" db="EMBL/GenBank/DDBJ databases">
        <title>The improved chromosome-level genome for the pearl oyster Pinctada fucata martensii using PacBio sequencing and Hi-C.</title>
        <authorList>
            <person name="Zheng Z."/>
        </authorList>
    </citation>
    <scope>NUCLEOTIDE SEQUENCE</scope>
    <source>
        <strain evidence="4">ZZ-2019</strain>
        <tissue evidence="4">Adductor muscle</tissue>
    </source>
</reference>
<evidence type="ECO:0000259" key="2">
    <source>
        <dbReference type="Pfam" id="PF13086"/>
    </source>
</evidence>
<sequence length="995" mass="115037">MDGAGLYHGGNLNIIHNEEDGESSRGRRGRNVHHRGQRGRGRPPRRGGTSSRTDTPNTTGRDPSQPRFQLAIYGDDENDDVKNRDSEIAGAHYNRGRERGSHTRGRRSAQKRHSSEQRSRSDSYQPWDHGSRPMDSDTQSTNPQYTNRGKPGRGGRGRGSGTEVIQRATSVENVSEKSRGGRTRIFGYRKLSELSASDKNPDVLLMELNTSRNGFRELLRDENLSSKSDWMVMILSILAQTFSSSQRQSVMELLTAITEEKFLQVNLTPYLNEILSGSVNLHDDTLCTLLENVCILVTEILKRTQMNISAVTLMITVLDAIVTDHRRHFNQELIKQIQEVKSMKEAIQEKREEIKESRSRTTAVKEKYSGESQPPDDFRLLPILPAIKDLQFFERPFLRANKIDGGYDNLNHYLDVQFRLLREDYVRPLREGIADYRRQRAQGVLSKKIQDIRLYEKVQIIRPMCTHRGVLYMIQFDVSKFKGVRWESSRRLLFGSLLCLSFDDFETILFATVTNRDIKELSQGLVQVQFEQDMDISTKDYYIMAETTAYFEAYRHVLEGLQETPDDMPLQRYIVECKTTQKPPKYLLNGIVTYDFSPLRKNNEVSHVPVINPLKWPSARQLDLDDSQYKALKMAVTKEFAIIQGPPGTGKTYVGWKIVHLLLHNKTQWSEEETDPILVVCYTNHALDQFLSEIADFTDKIIRIGGRCASDKLAPFMLKNYRRKARETKSVSKIVHERKSDCLKKMAVCRDKIETVSAKLHTARSGILKKDALEKYMTLEQSKSLSSRFRDQSINKNDQILIWLELFTNAEPVRDRVFENCPPIFLQWKEELLEGDKIDPMTESEAKKVGNPWMLTLHERAALYKFWLKTFRTNLSIEITKETNRYQKMFNPQWMVDEQILTQISERIANLDADLRRYRSTLLREDRLLYILPKSLSTYVEEIIKKCPKRPQHIHAIDIWMCLEITKQNEALLSETIGQIYEDLVDVEEEASGRG</sequence>
<feature type="compositionally biased region" description="Basic residues" evidence="1">
    <location>
        <begin position="102"/>
        <end position="112"/>
    </location>
</feature>
<feature type="compositionally biased region" description="Polar residues" evidence="1">
    <location>
        <begin position="136"/>
        <end position="147"/>
    </location>
</feature>
<comment type="caution">
    <text evidence="4">The sequence shown here is derived from an EMBL/GenBank/DDBJ whole genome shotgun (WGS) entry which is preliminary data.</text>
</comment>
<dbReference type="EMBL" id="VSWD01000010">
    <property type="protein sequence ID" value="KAK3091690.1"/>
    <property type="molecule type" value="Genomic_DNA"/>
</dbReference>
<feature type="domain" description="ZNFX1" evidence="3">
    <location>
        <begin position="447"/>
        <end position="548"/>
    </location>
</feature>
<keyword evidence="5" id="KW-1185">Reference proteome</keyword>
<dbReference type="SUPFAM" id="SSF52540">
    <property type="entry name" value="P-loop containing nucleoside triphosphate hydrolases"/>
    <property type="match status" value="1"/>
</dbReference>
<dbReference type="Gene3D" id="3.40.50.300">
    <property type="entry name" value="P-loop containing nucleotide triphosphate hydrolases"/>
    <property type="match status" value="1"/>
</dbReference>
<dbReference type="PANTHER" id="PTHR10887">
    <property type="entry name" value="DNA2/NAM7 HELICASE FAMILY"/>
    <property type="match status" value="1"/>
</dbReference>
<dbReference type="AlphaFoldDB" id="A0AA89BQJ7"/>
<feature type="compositionally biased region" description="Basic residues" evidence="1">
    <location>
        <begin position="26"/>
        <end position="45"/>
    </location>
</feature>
<accession>A0AA89BQJ7</accession>
<dbReference type="Pfam" id="PF13086">
    <property type="entry name" value="AAA_11"/>
    <property type="match status" value="1"/>
</dbReference>